<evidence type="ECO:0000256" key="1">
    <source>
        <dbReference type="SAM" id="Phobius"/>
    </source>
</evidence>
<comment type="caution">
    <text evidence="2">The sequence shown here is derived from an EMBL/GenBank/DDBJ whole genome shotgun (WGS) entry which is preliminary data.</text>
</comment>
<evidence type="ECO:0000313" key="2">
    <source>
        <dbReference type="EMBL" id="PUF80922.1"/>
    </source>
</evidence>
<reference evidence="2 3" key="1">
    <citation type="submission" date="2018-04" db="EMBL/GenBank/DDBJ databases">
        <title>Whole genome sequencing of Salmonella enterica.</title>
        <authorList>
            <person name="Bell R."/>
        </authorList>
    </citation>
    <scope>NUCLEOTIDE SEQUENCE [LARGE SCALE GENOMIC DNA]</scope>
    <source>
        <strain evidence="2 3">CFSAN058603</strain>
    </source>
</reference>
<dbReference type="Pfam" id="PF05106">
    <property type="entry name" value="Phage_holin_3_1"/>
    <property type="match status" value="1"/>
</dbReference>
<name>A0A2T6X473_SALET</name>
<keyword evidence="1" id="KW-0472">Membrane</keyword>
<organism evidence="2 3">
    <name type="scientific">Salmonella enterica I</name>
    <dbReference type="NCBI Taxonomy" id="59201"/>
    <lineage>
        <taxon>Bacteria</taxon>
        <taxon>Pseudomonadati</taxon>
        <taxon>Pseudomonadota</taxon>
        <taxon>Gammaproteobacteria</taxon>
        <taxon>Enterobacterales</taxon>
        <taxon>Enterobacteriaceae</taxon>
        <taxon>Salmonella</taxon>
    </lineage>
</organism>
<feature type="transmembrane region" description="Helical" evidence="1">
    <location>
        <begin position="92"/>
        <end position="112"/>
    </location>
</feature>
<keyword evidence="1" id="KW-1133">Transmembrane helix</keyword>
<accession>A0A2T6X473</accession>
<dbReference type="NCBIfam" id="TIGR01594">
    <property type="entry name" value="holin_lambda"/>
    <property type="match status" value="1"/>
</dbReference>
<gene>
    <name evidence="2" type="ORF">DAX91_09070</name>
</gene>
<evidence type="ECO:0000313" key="3">
    <source>
        <dbReference type="Proteomes" id="UP000250700"/>
    </source>
</evidence>
<feature type="transmembrane region" description="Helical" evidence="1">
    <location>
        <begin position="62"/>
        <end position="80"/>
    </location>
</feature>
<keyword evidence="1" id="KW-0812">Transmembrane</keyword>
<dbReference type="EMBL" id="QARU01000005">
    <property type="protein sequence ID" value="PUF80922.1"/>
    <property type="molecule type" value="Genomic_DNA"/>
</dbReference>
<dbReference type="InterPro" id="IPR006481">
    <property type="entry name" value="Phage_lambda_GpS_holin"/>
</dbReference>
<protein>
    <submittedName>
        <fullName evidence="2">Phage holin, lambda family</fullName>
    </submittedName>
</protein>
<proteinExistence type="predicted"/>
<dbReference type="AlphaFoldDB" id="A0A2T6X473"/>
<dbReference type="Proteomes" id="UP000250700">
    <property type="component" value="Unassembled WGS sequence"/>
</dbReference>
<sequence>MELIIMNTGQEKNMNGDPHTWQDWIMHLKAWLHGDIPLDSLLMTAAVAALRVFYTGKSWRRLLLEVPLCCLLAVAAFSIIKPVPAAWLSEDWRVGIGAAIGLIGVEHIRALGVFMTKKFAGKNDE</sequence>
<feature type="transmembrane region" description="Helical" evidence="1">
    <location>
        <begin position="30"/>
        <end position="50"/>
    </location>
</feature>